<evidence type="ECO:0000313" key="3">
    <source>
        <dbReference type="Proteomes" id="UP000078046"/>
    </source>
</evidence>
<dbReference type="EMBL" id="LWCA01001983">
    <property type="protein sequence ID" value="OAF64258.1"/>
    <property type="molecule type" value="Genomic_DNA"/>
</dbReference>
<comment type="caution">
    <text evidence="2">The sequence shown here is derived from an EMBL/GenBank/DDBJ whole genome shotgun (WGS) entry which is preliminary data.</text>
</comment>
<dbReference type="Gene3D" id="2.30.29.30">
    <property type="entry name" value="Pleckstrin-homology domain (PH domain)/Phosphotyrosine-binding domain (PTB)"/>
    <property type="match status" value="1"/>
</dbReference>
<keyword evidence="3" id="KW-1185">Reference proteome</keyword>
<dbReference type="AlphaFoldDB" id="A0A177AQJ1"/>
<dbReference type="Pfam" id="PF00169">
    <property type="entry name" value="PH"/>
    <property type="match status" value="1"/>
</dbReference>
<protein>
    <recommendedName>
        <fullName evidence="1">PH domain-containing protein</fullName>
    </recommendedName>
</protein>
<feature type="domain" description="PH" evidence="1">
    <location>
        <begin position="8"/>
        <end position="140"/>
    </location>
</feature>
<dbReference type="SMART" id="SM00233">
    <property type="entry name" value="PH"/>
    <property type="match status" value="1"/>
</dbReference>
<dbReference type="SUPFAM" id="SSF50729">
    <property type="entry name" value="PH domain-like"/>
    <property type="match status" value="1"/>
</dbReference>
<dbReference type="PROSITE" id="PS50003">
    <property type="entry name" value="PH_DOMAIN"/>
    <property type="match status" value="1"/>
</dbReference>
<dbReference type="InterPro" id="IPR001849">
    <property type="entry name" value="PH_domain"/>
</dbReference>
<dbReference type="Proteomes" id="UP000078046">
    <property type="component" value="Unassembled WGS sequence"/>
</dbReference>
<accession>A0A177AQJ1</accession>
<organism evidence="2 3">
    <name type="scientific">Intoshia linei</name>
    <dbReference type="NCBI Taxonomy" id="1819745"/>
    <lineage>
        <taxon>Eukaryota</taxon>
        <taxon>Metazoa</taxon>
        <taxon>Spiralia</taxon>
        <taxon>Lophotrochozoa</taxon>
        <taxon>Mesozoa</taxon>
        <taxon>Orthonectida</taxon>
        <taxon>Rhopaluridae</taxon>
        <taxon>Intoshia</taxon>
    </lineage>
</organism>
<reference evidence="2 3" key="1">
    <citation type="submission" date="2016-04" db="EMBL/GenBank/DDBJ databases">
        <title>The genome of Intoshia linei affirms orthonectids as highly simplified spiralians.</title>
        <authorList>
            <person name="Mikhailov K.V."/>
            <person name="Slusarev G.S."/>
            <person name="Nikitin M.A."/>
            <person name="Logacheva M.D."/>
            <person name="Penin A."/>
            <person name="Aleoshin V."/>
            <person name="Panchin Y.V."/>
        </authorList>
    </citation>
    <scope>NUCLEOTIDE SEQUENCE [LARGE SCALE GENOMIC DNA]</scope>
    <source>
        <strain evidence="2">Intl2013</strain>
        <tissue evidence="2">Whole animal</tissue>
    </source>
</reference>
<dbReference type="InterPro" id="IPR011993">
    <property type="entry name" value="PH-like_dom_sf"/>
</dbReference>
<name>A0A177AQJ1_9BILA</name>
<gene>
    <name evidence="2" type="ORF">A3Q56_08039</name>
</gene>
<proteinExistence type="predicted"/>
<evidence type="ECO:0000313" key="2">
    <source>
        <dbReference type="EMBL" id="OAF64258.1"/>
    </source>
</evidence>
<evidence type="ECO:0000259" key="1">
    <source>
        <dbReference type="PROSITE" id="PS50003"/>
    </source>
</evidence>
<sequence>MSDSINKCVIKEGELMKLSNKIIINNQCKLIIEYDNSILTLKFKFLGEFRKAWQSRYFILTEDGRLTGYKKKPTMTNIIPKTNNNFKIFAGTSIVISDSPRECSFSIKMKKKSETIIRIFSTDNSTDRHDWIISALEAYMKITNSRVRYSEFVREENIQ</sequence>